<evidence type="ECO:0000256" key="3">
    <source>
        <dbReference type="ARBA" id="ARBA00022801"/>
    </source>
</evidence>
<gene>
    <name evidence="7" type="ORF">RFI_08932</name>
</gene>
<dbReference type="OMA" id="ETCANEK"/>
<keyword evidence="8" id="KW-1185">Reference proteome</keyword>
<comment type="caution">
    <text evidence="7">The sequence shown here is derived from an EMBL/GenBank/DDBJ whole genome shotgun (WGS) entry which is preliminary data.</text>
</comment>
<keyword evidence="2" id="KW-0833">Ubl conjugation pathway</keyword>
<evidence type="ECO:0000259" key="6">
    <source>
        <dbReference type="PROSITE" id="PS50222"/>
    </source>
</evidence>
<evidence type="ECO:0000256" key="4">
    <source>
        <dbReference type="SAM" id="Coils"/>
    </source>
</evidence>
<dbReference type="GO" id="GO:0006508">
    <property type="term" value="P:proteolysis"/>
    <property type="evidence" value="ECO:0007669"/>
    <property type="project" value="UniProtKB-KW"/>
</dbReference>
<dbReference type="Gene3D" id="2.30.30.140">
    <property type="match status" value="1"/>
</dbReference>
<keyword evidence="1" id="KW-0645">Protease</keyword>
<keyword evidence="3" id="KW-0378">Hydrolase</keyword>
<evidence type="ECO:0000256" key="2">
    <source>
        <dbReference type="ARBA" id="ARBA00022786"/>
    </source>
</evidence>
<dbReference type="SUPFAM" id="SSF54236">
    <property type="entry name" value="Ubiquitin-like"/>
    <property type="match status" value="1"/>
</dbReference>
<evidence type="ECO:0000256" key="1">
    <source>
        <dbReference type="ARBA" id="ARBA00022670"/>
    </source>
</evidence>
<accession>X6NQK3</accession>
<dbReference type="Gene3D" id="1.10.238.10">
    <property type="entry name" value="EF-hand"/>
    <property type="match status" value="1"/>
</dbReference>
<evidence type="ECO:0000256" key="5">
    <source>
        <dbReference type="SAM" id="Phobius"/>
    </source>
</evidence>
<keyword evidence="5" id="KW-0812">Transmembrane</keyword>
<dbReference type="SUPFAM" id="SSF54160">
    <property type="entry name" value="Chromo domain-like"/>
    <property type="match status" value="1"/>
</dbReference>
<dbReference type="InterPro" id="IPR056850">
    <property type="entry name" value="ARM_UBP34_24_USP9X_Y"/>
</dbReference>
<keyword evidence="5" id="KW-1133">Transmembrane helix</keyword>
<dbReference type="PROSITE" id="PS50222">
    <property type="entry name" value="EF_HAND_2"/>
    <property type="match status" value="1"/>
</dbReference>
<dbReference type="GO" id="GO:0008233">
    <property type="term" value="F:peptidase activity"/>
    <property type="evidence" value="ECO:0007669"/>
    <property type="project" value="UniProtKB-KW"/>
</dbReference>
<keyword evidence="4" id="KW-0175">Coiled coil</keyword>
<keyword evidence="5" id="KW-0472">Membrane</keyword>
<protein>
    <recommendedName>
        <fullName evidence="6">EF-hand domain-containing protein</fullName>
    </recommendedName>
</protein>
<sequence length="1117" mass="129763">MKSLEKASMRMSNLIIFTGIGGKFCFCIFFFTCQVQMGTIRQIQTQSMDTGNEITVLTIQCNVGAQRYWGNRGGELPLDLAIYSPSHYPLFAPPGSQVTKYHPKLPKWRKELNQGSQCDCLDSVHKWYTCHVIATDEISDAVRVNYDDWGDKYDEWISREAKTKQEENDQRITIICVGGVYGLTDDLDPTVDDEDDPVDENTFAIYRVLLYLYYLFLKYGVGDLGHTSFHLIAVLNEFGRAGGFDLLIRRLNNHKPCMPVKNIRFILSTLSKSVNALTRQTYQKYILPLHQHVCGALESMSDVELRELKKEFMTKIVEAMEDLLRRGKSPIEIAQFSETFQLTMALRRLTSQSIERRVNGVQYISFVCQNVRKGYISHSFKFTTVEFLSKWIEETKLLQLLFGPNSHPQLMKQATDILRFMCIENVLTMDHLSVIWSALERAAQKLDDVDNELQTICKIIDDIASHLNVDHFEFLFSKFEKLSAKELTEHHLQLMKDLMRNMYMKTITNESAERIANVLWNLVQDETCANEKLETQAQNLLKEVLSAYCSKEFRLKILVKCVDNLSEHKSVVSSLHVLERVIDIYPLSTEVGEQPDRWGVVQYLDKEFSMMKKFFEDIKYFKEQATAKAKAIRDSREQKEMDEEYFSIINQMKDSKCIYLEEIKQRLEFLDLLLNKSNIRLKKDHIDIIWDIMVVNCLTPQEREEVFKWFQKVMDGFEYKSLEDGIPEHLFVNKFLRDILPEWLSLPAYESFEKFFLFVNQSKGNIQMVENGKAFFVANYNELIGVDYLWQIILHAREEGVCQKAIVFLNMICNRLNSDLKQQIAVIRKSTLDRSMKELAQATASYKTNPKIETRDRCLRVLNLIHQFLNITESRGLGKYRPHNALSRGKKLQLTIFDRVTFRGYSKPPQFTLTIYENDTLWDLRYAIATKLNRLPEVVQLFSRIKLDDTKNSYTIASLGIRDRSNVHASLSDEESKRVPLVTSTNPPQLVERTKAALEYIFKLYAKNPDGTMSLNDMRDYIIACGAGESSASKTRIQTIFSTHGSMEDKLDVNGFFDFYRLAAVERPEHVWNDLVVFKFRYDLKSAEEVKKEEEMLDCDQEALPRYILAHESKVTH</sequence>
<dbReference type="InterPro" id="IPR002048">
    <property type="entry name" value="EF_hand_dom"/>
</dbReference>
<feature type="coiled-coil region" evidence="4">
    <location>
        <begin position="622"/>
        <end position="680"/>
    </location>
</feature>
<dbReference type="EMBL" id="ASPP01006803">
    <property type="protein sequence ID" value="ETO28198.1"/>
    <property type="molecule type" value="Genomic_DNA"/>
</dbReference>
<evidence type="ECO:0000313" key="7">
    <source>
        <dbReference type="EMBL" id="ETO28198.1"/>
    </source>
</evidence>
<evidence type="ECO:0000313" key="8">
    <source>
        <dbReference type="Proteomes" id="UP000023152"/>
    </source>
</evidence>
<dbReference type="Proteomes" id="UP000023152">
    <property type="component" value="Unassembled WGS sequence"/>
</dbReference>
<feature type="transmembrane region" description="Helical" evidence="5">
    <location>
        <begin position="12"/>
        <end position="31"/>
    </location>
</feature>
<dbReference type="GO" id="GO:0005509">
    <property type="term" value="F:calcium ion binding"/>
    <property type="evidence" value="ECO:0007669"/>
    <property type="project" value="InterPro"/>
</dbReference>
<proteinExistence type="predicted"/>
<dbReference type="InterPro" id="IPR029071">
    <property type="entry name" value="Ubiquitin-like_domsf"/>
</dbReference>
<dbReference type="InterPro" id="IPR016197">
    <property type="entry name" value="Chromo-like_dom_sf"/>
</dbReference>
<organism evidence="7 8">
    <name type="scientific">Reticulomyxa filosa</name>
    <dbReference type="NCBI Taxonomy" id="46433"/>
    <lineage>
        <taxon>Eukaryota</taxon>
        <taxon>Sar</taxon>
        <taxon>Rhizaria</taxon>
        <taxon>Retaria</taxon>
        <taxon>Foraminifera</taxon>
        <taxon>Monothalamids</taxon>
        <taxon>Reticulomyxidae</taxon>
        <taxon>Reticulomyxa</taxon>
    </lineage>
</organism>
<name>X6NQK3_RETFI</name>
<dbReference type="SUPFAM" id="SSF47473">
    <property type="entry name" value="EF-hand"/>
    <property type="match status" value="1"/>
</dbReference>
<dbReference type="CDD" id="cd20104">
    <property type="entry name" value="MBT_PHF20L1-like"/>
    <property type="match status" value="1"/>
</dbReference>
<dbReference type="Pfam" id="PF25010">
    <property type="entry name" value="ARM_UBP24_USP9X-Y"/>
    <property type="match status" value="1"/>
</dbReference>
<dbReference type="AlphaFoldDB" id="X6NQK3"/>
<feature type="domain" description="EF-hand" evidence="6">
    <location>
        <begin position="993"/>
        <end position="1028"/>
    </location>
</feature>
<dbReference type="OrthoDB" id="289038at2759"/>
<dbReference type="InterPro" id="IPR011992">
    <property type="entry name" value="EF-hand-dom_pair"/>
</dbReference>
<reference evidence="7 8" key="1">
    <citation type="journal article" date="2013" name="Curr. Biol.">
        <title>The Genome of the Foraminiferan Reticulomyxa filosa.</title>
        <authorList>
            <person name="Glockner G."/>
            <person name="Hulsmann N."/>
            <person name="Schleicher M."/>
            <person name="Noegel A.A."/>
            <person name="Eichinger L."/>
            <person name="Gallinger C."/>
            <person name="Pawlowski J."/>
            <person name="Sierra R."/>
            <person name="Euteneuer U."/>
            <person name="Pillet L."/>
            <person name="Moustafa A."/>
            <person name="Platzer M."/>
            <person name="Groth M."/>
            <person name="Szafranski K."/>
            <person name="Schliwa M."/>
        </authorList>
    </citation>
    <scope>NUCLEOTIDE SEQUENCE [LARGE SCALE GENOMIC DNA]</scope>
</reference>